<comment type="caution">
    <text evidence="1">The sequence shown here is derived from an EMBL/GenBank/DDBJ whole genome shotgun (WGS) entry which is preliminary data.</text>
</comment>
<dbReference type="Proteomes" id="UP000092993">
    <property type="component" value="Unassembled WGS sequence"/>
</dbReference>
<evidence type="ECO:0000313" key="2">
    <source>
        <dbReference type="Proteomes" id="UP000092993"/>
    </source>
</evidence>
<name>A0A1C7MRD8_GRIFR</name>
<sequence>MPYKQCSRSGPILLGFDKDDPKYNNVRQCLRDIMSHTLKPCVSWTHQSHAAKAAYLQQALQMFPEYKKHSGLHSQPQYFAMYQLVRDREEYTKALFRNKNQGGDKHLAQTIHHMPRVYVEIPLQKHKARVPPPKMLWLFHLIVQTPNICQNWFLMKGISSKARGY</sequence>
<reference evidence="1 2" key="1">
    <citation type="submission" date="2016-03" db="EMBL/GenBank/DDBJ databases">
        <title>Whole genome sequencing of Grifola frondosa 9006-11.</title>
        <authorList>
            <person name="Min B."/>
            <person name="Park H."/>
            <person name="Kim J.-G."/>
            <person name="Cho H."/>
            <person name="Oh Y.-L."/>
            <person name="Kong W.-S."/>
            <person name="Choi I.-G."/>
        </authorList>
    </citation>
    <scope>NUCLEOTIDE SEQUENCE [LARGE SCALE GENOMIC DNA]</scope>
    <source>
        <strain evidence="1 2">9006-11</strain>
    </source>
</reference>
<dbReference type="EMBL" id="LUGG01000001">
    <property type="protein sequence ID" value="OBZ78989.1"/>
    <property type="molecule type" value="Genomic_DNA"/>
</dbReference>
<organism evidence="1 2">
    <name type="scientific">Grifola frondosa</name>
    <name type="common">Maitake</name>
    <name type="synonym">Polyporus frondosus</name>
    <dbReference type="NCBI Taxonomy" id="5627"/>
    <lineage>
        <taxon>Eukaryota</taxon>
        <taxon>Fungi</taxon>
        <taxon>Dikarya</taxon>
        <taxon>Basidiomycota</taxon>
        <taxon>Agaricomycotina</taxon>
        <taxon>Agaricomycetes</taxon>
        <taxon>Polyporales</taxon>
        <taxon>Grifolaceae</taxon>
        <taxon>Grifola</taxon>
    </lineage>
</organism>
<dbReference type="AlphaFoldDB" id="A0A1C7MRD8"/>
<accession>A0A1C7MRD8</accession>
<protein>
    <submittedName>
        <fullName evidence="1">Uncharacterized protein</fullName>
    </submittedName>
</protein>
<gene>
    <name evidence="1" type="ORF">A0H81_00300</name>
</gene>
<evidence type="ECO:0000313" key="1">
    <source>
        <dbReference type="EMBL" id="OBZ78989.1"/>
    </source>
</evidence>
<proteinExistence type="predicted"/>
<keyword evidence="2" id="KW-1185">Reference proteome</keyword>